<keyword evidence="6" id="KW-0456">Lyase</keyword>
<comment type="caution">
    <text evidence="7">The sequence shown here is derived from an EMBL/GenBank/DDBJ whole genome shotgun (WGS) entry which is preliminary data.</text>
</comment>
<evidence type="ECO:0000313" key="8">
    <source>
        <dbReference type="Proteomes" id="UP000284207"/>
    </source>
</evidence>
<dbReference type="InterPro" id="IPR047945">
    <property type="entry name" value="MIB_synthase"/>
</dbReference>
<sequence>MLVLPEAEKAPWAVPALYGLAPFRNDAALAAAVDDRLMPWIEQVGIFPGRHDKVRAMAFGRFAMLCHTDTDEPDRLLLAAQCFAALFAVDDYYCDDERTGSEPSMVGPRLSLALAALEPVHLSERFRPGLEQALNSDPVLVALRAWLARVEAFATAAQVARLRHEIIAMFVTMTAEAAWRIEGITPALWEYLAQRQVNSFLPCLALIDIIGGYELPANVYCSSAVRRVTTLAASATIIANDLFSALKEQQAGIGDFNLPLLLIREQGCSPAQAMAQSAAVHDEIMHLYESAERALLPHASPRLKRYLRGIKSWLAGNVEWHRSSGRYQV</sequence>
<keyword evidence="2 6" id="KW-0479">Metal-binding</keyword>
<dbReference type="GO" id="GO:0046872">
    <property type="term" value="F:metal ion binding"/>
    <property type="evidence" value="ECO:0007669"/>
    <property type="project" value="UniProtKB-KW"/>
</dbReference>
<dbReference type="GO" id="GO:0010333">
    <property type="term" value="F:terpene synthase activity"/>
    <property type="evidence" value="ECO:0007669"/>
    <property type="project" value="InterPro"/>
</dbReference>
<evidence type="ECO:0000313" key="7">
    <source>
        <dbReference type="EMBL" id="ROO01314.1"/>
    </source>
</evidence>
<evidence type="ECO:0000256" key="6">
    <source>
        <dbReference type="RuleBase" id="RU366034"/>
    </source>
</evidence>
<evidence type="ECO:0000256" key="4">
    <source>
        <dbReference type="ARBA" id="ARBA00035573"/>
    </source>
</evidence>
<reference evidence="7 8" key="1">
    <citation type="submission" date="2016-10" db="EMBL/GenBank/DDBJ databases">
        <title>Comparative genome analysis of multiple Pseudomonas spp. focuses on biocontrol and plant growth promoting traits.</title>
        <authorList>
            <person name="Tao X.-Y."/>
            <person name="Taylor C.G."/>
        </authorList>
    </citation>
    <scope>NUCLEOTIDE SEQUENCE [LARGE SCALE GENOMIC DNA]</scope>
    <source>
        <strain evidence="7 8">36B3</strain>
    </source>
</reference>
<evidence type="ECO:0000256" key="5">
    <source>
        <dbReference type="ARBA" id="ARBA00035653"/>
    </source>
</evidence>
<dbReference type="AlphaFoldDB" id="A0A423NSS8"/>
<dbReference type="NCBIfam" id="NF041167">
    <property type="entry name" value="f2_encap_cargo2"/>
    <property type="match status" value="1"/>
</dbReference>
<dbReference type="Pfam" id="PF19086">
    <property type="entry name" value="Terpene_syn_C_2"/>
    <property type="match status" value="1"/>
</dbReference>
<evidence type="ECO:0000256" key="2">
    <source>
        <dbReference type="ARBA" id="ARBA00022723"/>
    </source>
</evidence>
<organism evidence="7 8">
    <name type="scientific">Pseudomonas moraviensis</name>
    <dbReference type="NCBI Taxonomy" id="321662"/>
    <lineage>
        <taxon>Bacteria</taxon>
        <taxon>Pseudomonadati</taxon>
        <taxon>Pseudomonadota</taxon>
        <taxon>Gammaproteobacteria</taxon>
        <taxon>Pseudomonadales</taxon>
        <taxon>Pseudomonadaceae</taxon>
        <taxon>Pseudomonas</taxon>
    </lineage>
</organism>
<accession>A0A423NSS8</accession>
<dbReference type="GO" id="GO:0042214">
    <property type="term" value="P:terpene metabolic process"/>
    <property type="evidence" value="ECO:0007669"/>
    <property type="project" value="InterPro"/>
</dbReference>
<proteinExistence type="inferred from homology"/>
<dbReference type="EC" id="4.2.3.-" evidence="6"/>
<protein>
    <recommendedName>
        <fullName evidence="6">Terpene synthase</fullName>
        <ecNumber evidence="6">4.2.3.-</ecNumber>
    </recommendedName>
</protein>
<dbReference type="Gene3D" id="1.10.600.10">
    <property type="entry name" value="Farnesyl Diphosphate Synthase"/>
    <property type="match status" value="1"/>
</dbReference>
<keyword evidence="3 6" id="KW-0460">Magnesium</keyword>
<dbReference type="PANTHER" id="PTHR35201">
    <property type="entry name" value="TERPENE SYNTHASE"/>
    <property type="match status" value="1"/>
</dbReference>
<evidence type="ECO:0000256" key="3">
    <source>
        <dbReference type="ARBA" id="ARBA00022842"/>
    </source>
</evidence>
<dbReference type="InterPro" id="IPR034686">
    <property type="entry name" value="Terpene_cyclase-like_2"/>
</dbReference>
<dbReference type="SFLD" id="SFLDS00005">
    <property type="entry name" value="Isoprenoid_Synthase_Type_I"/>
    <property type="match status" value="1"/>
</dbReference>
<gene>
    <name evidence="7" type="ORF">BK674_10945</name>
</gene>
<name>A0A423NSS8_9PSED</name>
<dbReference type="SFLD" id="SFLDG01020">
    <property type="entry name" value="Terpene_Cyclase_Like_2"/>
    <property type="match status" value="1"/>
</dbReference>
<dbReference type="Proteomes" id="UP000284207">
    <property type="component" value="Unassembled WGS sequence"/>
</dbReference>
<dbReference type="EMBL" id="MOCA01000004">
    <property type="protein sequence ID" value="ROO01314.1"/>
    <property type="molecule type" value="Genomic_DNA"/>
</dbReference>
<dbReference type="SUPFAM" id="SSF48576">
    <property type="entry name" value="Terpenoid synthases"/>
    <property type="match status" value="1"/>
</dbReference>
<comment type="cofactor">
    <cofactor evidence="1 6">
        <name>Mg(2+)</name>
        <dbReference type="ChEBI" id="CHEBI:18420"/>
    </cofactor>
</comment>
<comment type="catalytic activity">
    <reaction evidence="4">
        <text>(E)-2-methylgeranyl diphosphate + H2O = 2-methylisoborneol + diphosphate</text>
        <dbReference type="Rhea" id="RHEA:32571"/>
        <dbReference type="ChEBI" id="CHEBI:15377"/>
        <dbReference type="ChEBI" id="CHEBI:33019"/>
        <dbReference type="ChEBI" id="CHEBI:61984"/>
        <dbReference type="ChEBI" id="CHEBI:61987"/>
        <dbReference type="EC" id="4.2.3.118"/>
    </reaction>
</comment>
<comment type="similarity">
    <text evidence="5">Belongs to the terpene synthase family. 2-methylisoborneol synthase subfamily.</text>
</comment>
<dbReference type="PANTHER" id="PTHR35201:SF4">
    <property type="entry name" value="BETA-PINACENE SYNTHASE-RELATED"/>
    <property type="match status" value="1"/>
</dbReference>
<dbReference type="InterPro" id="IPR008949">
    <property type="entry name" value="Isoprenoid_synthase_dom_sf"/>
</dbReference>
<evidence type="ECO:0000256" key="1">
    <source>
        <dbReference type="ARBA" id="ARBA00001946"/>
    </source>
</evidence>